<dbReference type="Proteomes" id="UP000007882">
    <property type="component" value="Chromosome"/>
</dbReference>
<evidence type="ECO:0000313" key="3">
    <source>
        <dbReference type="Proteomes" id="UP000007882"/>
    </source>
</evidence>
<dbReference type="HOGENOM" id="CLU_1965830_0_0_11"/>
<feature type="transmembrane region" description="Helical" evidence="1">
    <location>
        <begin position="7"/>
        <end position="27"/>
    </location>
</feature>
<dbReference type="AlphaFoldDB" id="I0GXF5"/>
<gene>
    <name evidence="2" type="ordered locus">AMIS_2220</name>
</gene>
<keyword evidence="3" id="KW-1185">Reference proteome</keyword>
<sequence>MQHPRSFLAYVGLGVSCAAFIAAGLSQMHETPIVAALLFAQALSIGCAGWFIRDARRSGQEVIALRAEMAGLKAELSHLDEHTELLAARTERMARALEVKKAVQPPGAGRETTGEVLVFPAGPRRLS</sequence>
<evidence type="ECO:0000256" key="1">
    <source>
        <dbReference type="SAM" id="Phobius"/>
    </source>
</evidence>
<feature type="transmembrane region" description="Helical" evidence="1">
    <location>
        <begin position="33"/>
        <end position="52"/>
    </location>
</feature>
<proteinExistence type="predicted"/>
<protein>
    <submittedName>
        <fullName evidence="2">Uncharacterized protein</fullName>
    </submittedName>
</protein>
<dbReference type="EMBL" id="AP012319">
    <property type="protein sequence ID" value="BAL85442.1"/>
    <property type="molecule type" value="Genomic_DNA"/>
</dbReference>
<keyword evidence="1" id="KW-1133">Transmembrane helix</keyword>
<keyword evidence="1" id="KW-0812">Transmembrane</keyword>
<keyword evidence="1" id="KW-0472">Membrane</keyword>
<dbReference type="PATRIC" id="fig|512565.3.peg.227"/>
<reference evidence="2 3" key="1">
    <citation type="submission" date="2012-02" db="EMBL/GenBank/DDBJ databases">
        <title>Complete genome sequence of Actinoplanes missouriensis 431 (= NBRC 102363).</title>
        <authorList>
            <person name="Ohnishi Y."/>
            <person name="Ishikawa J."/>
            <person name="Sekine M."/>
            <person name="Hosoyama A."/>
            <person name="Harada T."/>
            <person name="Narita H."/>
            <person name="Hata T."/>
            <person name="Konno Y."/>
            <person name="Tutikane K."/>
            <person name="Fujita N."/>
            <person name="Horinouchi S."/>
            <person name="Hayakawa M."/>
        </authorList>
    </citation>
    <scope>NUCLEOTIDE SEQUENCE [LARGE SCALE GENOMIC DNA]</scope>
    <source>
        <strain evidence="3">ATCC 14538 / DSM 43046 / CBS 188.64 / JCM 3121 / NBRC 102363 / NCIMB 12654 / NRRL B-3342 / UNCC 431</strain>
    </source>
</reference>
<organism evidence="2 3">
    <name type="scientific">Actinoplanes missouriensis (strain ATCC 14538 / DSM 43046 / CBS 188.64 / JCM 3121 / NBRC 102363 / NCIMB 12654 / NRRL B-3342 / UNCC 431)</name>
    <dbReference type="NCBI Taxonomy" id="512565"/>
    <lineage>
        <taxon>Bacteria</taxon>
        <taxon>Bacillati</taxon>
        <taxon>Actinomycetota</taxon>
        <taxon>Actinomycetes</taxon>
        <taxon>Micromonosporales</taxon>
        <taxon>Micromonosporaceae</taxon>
        <taxon>Actinoplanes</taxon>
    </lineage>
</organism>
<accession>I0GXF5</accession>
<dbReference type="PROSITE" id="PS51257">
    <property type="entry name" value="PROKAR_LIPOPROTEIN"/>
    <property type="match status" value="1"/>
</dbReference>
<dbReference type="KEGG" id="ams:AMIS_2220"/>
<name>I0GXF5_ACTM4</name>
<evidence type="ECO:0000313" key="2">
    <source>
        <dbReference type="EMBL" id="BAL85442.1"/>
    </source>
</evidence>